<evidence type="ECO:0008006" key="4">
    <source>
        <dbReference type="Google" id="ProtNLM"/>
    </source>
</evidence>
<dbReference type="PROSITE" id="PS51257">
    <property type="entry name" value="PROKAR_LIPOPROTEIN"/>
    <property type="match status" value="1"/>
</dbReference>
<dbReference type="AlphaFoldDB" id="A0AAW1YTE5"/>
<gene>
    <name evidence="2" type="ORF">M0R45_007049</name>
</gene>
<feature type="compositionally biased region" description="Polar residues" evidence="1">
    <location>
        <begin position="61"/>
        <end position="70"/>
    </location>
</feature>
<keyword evidence="3" id="KW-1185">Reference proteome</keyword>
<evidence type="ECO:0000313" key="3">
    <source>
        <dbReference type="Proteomes" id="UP001457282"/>
    </source>
</evidence>
<sequence>MPKAPIHCTSTSLACETWEGKSENSYQEPHPDPRKPIPDLQNLPPLRKTKWKGSYFPQARTAPTTNSKHL</sequence>
<protein>
    <recommendedName>
        <fullName evidence="4">Prolactin receptor</fullName>
    </recommendedName>
</protein>
<evidence type="ECO:0000313" key="2">
    <source>
        <dbReference type="EMBL" id="KAK9951611.1"/>
    </source>
</evidence>
<proteinExistence type="predicted"/>
<accession>A0AAW1YTE5</accession>
<comment type="caution">
    <text evidence="2">The sequence shown here is derived from an EMBL/GenBank/DDBJ whole genome shotgun (WGS) entry which is preliminary data.</text>
</comment>
<reference evidence="2 3" key="1">
    <citation type="journal article" date="2023" name="G3 (Bethesda)">
        <title>A chromosome-length genome assembly and annotation of blackberry (Rubus argutus, cv. 'Hillquist').</title>
        <authorList>
            <person name="Bruna T."/>
            <person name="Aryal R."/>
            <person name="Dudchenko O."/>
            <person name="Sargent D.J."/>
            <person name="Mead D."/>
            <person name="Buti M."/>
            <person name="Cavallini A."/>
            <person name="Hytonen T."/>
            <person name="Andres J."/>
            <person name="Pham M."/>
            <person name="Weisz D."/>
            <person name="Mascagni F."/>
            <person name="Usai G."/>
            <person name="Natali L."/>
            <person name="Bassil N."/>
            <person name="Fernandez G.E."/>
            <person name="Lomsadze A."/>
            <person name="Armour M."/>
            <person name="Olukolu B."/>
            <person name="Poorten T."/>
            <person name="Britton C."/>
            <person name="Davik J."/>
            <person name="Ashrafi H."/>
            <person name="Aiden E.L."/>
            <person name="Borodovsky M."/>
            <person name="Worthington M."/>
        </authorList>
    </citation>
    <scope>NUCLEOTIDE SEQUENCE [LARGE SCALE GENOMIC DNA]</scope>
    <source>
        <strain evidence="2">PI 553951</strain>
    </source>
</reference>
<dbReference type="EMBL" id="JBEDUW010000001">
    <property type="protein sequence ID" value="KAK9951611.1"/>
    <property type="molecule type" value="Genomic_DNA"/>
</dbReference>
<name>A0AAW1YTE5_RUBAR</name>
<feature type="region of interest" description="Disordered" evidence="1">
    <location>
        <begin position="18"/>
        <end position="70"/>
    </location>
</feature>
<organism evidence="2 3">
    <name type="scientific">Rubus argutus</name>
    <name type="common">Southern blackberry</name>
    <dbReference type="NCBI Taxonomy" id="59490"/>
    <lineage>
        <taxon>Eukaryota</taxon>
        <taxon>Viridiplantae</taxon>
        <taxon>Streptophyta</taxon>
        <taxon>Embryophyta</taxon>
        <taxon>Tracheophyta</taxon>
        <taxon>Spermatophyta</taxon>
        <taxon>Magnoliopsida</taxon>
        <taxon>eudicotyledons</taxon>
        <taxon>Gunneridae</taxon>
        <taxon>Pentapetalae</taxon>
        <taxon>rosids</taxon>
        <taxon>fabids</taxon>
        <taxon>Rosales</taxon>
        <taxon>Rosaceae</taxon>
        <taxon>Rosoideae</taxon>
        <taxon>Rosoideae incertae sedis</taxon>
        <taxon>Rubus</taxon>
    </lineage>
</organism>
<evidence type="ECO:0000256" key="1">
    <source>
        <dbReference type="SAM" id="MobiDB-lite"/>
    </source>
</evidence>
<dbReference type="Proteomes" id="UP001457282">
    <property type="component" value="Unassembled WGS sequence"/>
</dbReference>